<dbReference type="PANTHER" id="PTHR43406">
    <property type="entry name" value="TRYPTOPHAN SYNTHASE, ALPHA CHAIN"/>
    <property type="match status" value="1"/>
</dbReference>
<feature type="active site" description="Proton acceptor" evidence="9">
    <location>
        <position position="52"/>
    </location>
</feature>
<keyword evidence="6 9" id="KW-0057">Aromatic amino acid biosynthesis</keyword>
<keyword evidence="4 9" id="KW-0028">Amino-acid biosynthesis</keyword>
<protein>
    <recommendedName>
        <fullName evidence="9">Tryptophan synthase alpha chain</fullName>
        <ecNumber evidence="9">4.2.1.20</ecNumber>
    </recommendedName>
</protein>
<dbReference type="GO" id="GO:0005829">
    <property type="term" value="C:cytosol"/>
    <property type="evidence" value="ECO:0007669"/>
    <property type="project" value="TreeGrafter"/>
</dbReference>
<dbReference type="UniPathway" id="UPA00035">
    <property type="reaction ID" value="UER00044"/>
</dbReference>
<dbReference type="InterPro" id="IPR013785">
    <property type="entry name" value="Aldolase_TIM"/>
</dbReference>
<evidence type="ECO:0000313" key="12">
    <source>
        <dbReference type="Proteomes" id="UP000580839"/>
    </source>
</evidence>
<gene>
    <name evidence="9" type="primary">trpA</name>
    <name evidence="11" type="ORF">HOP12_03130</name>
</gene>
<dbReference type="InterPro" id="IPR011060">
    <property type="entry name" value="RibuloseP-bd_barrel"/>
</dbReference>
<dbReference type="CDD" id="cd04724">
    <property type="entry name" value="Tryptophan_synthase_alpha"/>
    <property type="match status" value="1"/>
</dbReference>
<comment type="function">
    <text evidence="1 9">The alpha subunit is responsible for the aldol cleavage of indoleglycerol phosphate to indole and glyceraldehyde 3-phosphate.</text>
</comment>
<dbReference type="Gene3D" id="3.20.20.70">
    <property type="entry name" value="Aldolase class I"/>
    <property type="match status" value="1"/>
</dbReference>
<keyword evidence="7 9" id="KW-0456">Lyase</keyword>
<comment type="subunit">
    <text evidence="3 9">Tetramer of two alpha and two beta chains.</text>
</comment>
<organism evidence="11 12">
    <name type="scientific">Eiseniibacteriota bacterium</name>
    <dbReference type="NCBI Taxonomy" id="2212470"/>
    <lineage>
        <taxon>Bacteria</taxon>
        <taxon>Candidatus Eiseniibacteriota</taxon>
    </lineage>
</organism>
<dbReference type="FunFam" id="3.20.20.70:FF:000037">
    <property type="entry name" value="Tryptophan synthase alpha chain"/>
    <property type="match status" value="1"/>
</dbReference>
<evidence type="ECO:0000256" key="3">
    <source>
        <dbReference type="ARBA" id="ARBA00011270"/>
    </source>
</evidence>
<accession>A0A849SCP6</accession>
<comment type="catalytic activity">
    <reaction evidence="8 9">
        <text>(1S,2R)-1-C-(indol-3-yl)glycerol 3-phosphate + L-serine = D-glyceraldehyde 3-phosphate + L-tryptophan + H2O</text>
        <dbReference type="Rhea" id="RHEA:10532"/>
        <dbReference type="ChEBI" id="CHEBI:15377"/>
        <dbReference type="ChEBI" id="CHEBI:33384"/>
        <dbReference type="ChEBI" id="CHEBI:57912"/>
        <dbReference type="ChEBI" id="CHEBI:58866"/>
        <dbReference type="ChEBI" id="CHEBI:59776"/>
        <dbReference type="EC" id="4.2.1.20"/>
    </reaction>
</comment>
<evidence type="ECO:0000256" key="7">
    <source>
        <dbReference type="ARBA" id="ARBA00023239"/>
    </source>
</evidence>
<dbReference type="GO" id="GO:0004834">
    <property type="term" value="F:tryptophan synthase activity"/>
    <property type="evidence" value="ECO:0007669"/>
    <property type="project" value="UniProtKB-UniRule"/>
</dbReference>
<dbReference type="PANTHER" id="PTHR43406:SF1">
    <property type="entry name" value="TRYPTOPHAN SYNTHASE ALPHA CHAIN, CHLOROPLASTIC"/>
    <property type="match status" value="1"/>
</dbReference>
<proteinExistence type="inferred from homology"/>
<dbReference type="Proteomes" id="UP000580839">
    <property type="component" value="Unassembled WGS sequence"/>
</dbReference>
<comment type="pathway">
    <text evidence="2 9">Amino-acid biosynthesis; L-tryptophan biosynthesis; L-tryptophan from chorismate: step 5/5.</text>
</comment>
<reference evidence="11 12" key="1">
    <citation type="submission" date="2020-04" db="EMBL/GenBank/DDBJ databases">
        <title>Metagenomic profiling of ammonia- and methane-oxidizing microorganisms in a Dutch drinking water treatment plant.</title>
        <authorList>
            <person name="Poghosyan L."/>
            <person name="Leucker S."/>
        </authorList>
    </citation>
    <scope>NUCLEOTIDE SEQUENCE [LARGE SCALE GENOMIC DNA]</scope>
    <source>
        <strain evidence="11">S-RSF-IL-03</strain>
    </source>
</reference>
<evidence type="ECO:0000256" key="2">
    <source>
        <dbReference type="ARBA" id="ARBA00004733"/>
    </source>
</evidence>
<evidence type="ECO:0000256" key="10">
    <source>
        <dbReference type="RuleBase" id="RU003662"/>
    </source>
</evidence>
<dbReference type="SUPFAM" id="SSF51366">
    <property type="entry name" value="Ribulose-phoshate binding barrel"/>
    <property type="match status" value="1"/>
</dbReference>
<dbReference type="InterPro" id="IPR018204">
    <property type="entry name" value="Trp_synthase_alpha_AS"/>
</dbReference>
<evidence type="ECO:0000256" key="4">
    <source>
        <dbReference type="ARBA" id="ARBA00022605"/>
    </source>
</evidence>
<evidence type="ECO:0000256" key="9">
    <source>
        <dbReference type="HAMAP-Rule" id="MF_00131"/>
    </source>
</evidence>
<feature type="active site" description="Proton acceptor" evidence="9">
    <location>
        <position position="63"/>
    </location>
</feature>
<sequence length="272" mass="27981">MSSDPPRRLARAFASRQGRAGLIPFLTAGYPDLESSAAMIRVAAESGALAIEIGIPFSDPIADGGDIQRSSEHAVRSGVDVSAVLELVKGARAAGIDSLPIVLMTYTNPVVRFGVERFAREARDAGADAVILSDLPPEESPEIWGALDAAGLDTVVLVAPTTPDARLPLLMARARGFAYCLARTGVTGAGGGEAGDVSQRIAAIRRHTQLPIAVGFGISNAEQARKLASGADAVIVGAAFMRAIASSHDAKGAIEAFGKLSRELAGALVASE</sequence>
<comment type="similarity">
    <text evidence="9 10">Belongs to the TrpA family.</text>
</comment>
<dbReference type="EC" id="4.2.1.20" evidence="9"/>
<evidence type="ECO:0000256" key="8">
    <source>
        <dbReference type="ARBA" id="ARBA00049047"/>
    </source>
</evidence>
<name>A0A849SCP6_UNCEI</name>
<dbReference type="AlphaFoldDB" id="A0A849SCP6"/>
<evidence type="ECO:0000256" key="6">
    <source>
        <dbReference type="ARBA" id="ARBA00023141"/>
    </source>
</evidence>
<dbReference type="HAMAP" id="MF_00131">
    <property type="entry name" value="Trp_synth_alpha"/>
    <property type="match status" value="1"/>
</dbReference>
<dbReference type="PROSITE" id="PS00167">
    <property type="entry name" value="TRP_SYNTHASE_ALPHA"/>
    <property type="match status" value="1"/>
</dbReference>
<dbReference type="Pfam" id="PF00290">
    <property type="entry name" value="Trp_syntA"/>
    <property type="match status" value="1"/>
</dbReference>
<evidence type="ECO:0000256" key="1">
    <source>
        <dbReference type="ARBA" id="ARBA00003365"/>
    </source>
</evidence>
<comment type="caution">
    <text evidence="11">The sequence shown here is derived from an EMBL/GenBank/DDBJ whole genome shotgun (WGS) entry which is preliminary data.</text>
</comment>
<dbReference type="InterPro" id="IPR002028">
    <property type="entry name" value="Trp_synthase_suA"/>
</dbReference>
<evidence type="ECO:0000313" key="11">
    <source>
        <dbReference type="EMBL" id="NOT33142.1"/>
    </source>
</evidence>
<keyword evidence="5 9" id="KW-0822">Tryptophan biosynthesis</keyword>
<evidence type="ECO:0000256" key="5">
    <source>
        <dbReference type="ARBA" id="ARBA00022822"/>
    </source>
</evidence>
<dbReference type="EMBL" id="JABFRW010000030">
    <property type="protein sequence ID" value="NOT33142.1"/>
    <property type="molecule type" value="Genomic_DNA"/>
</dbReference>
<dbReference type="NCBIfam" id="TIGR00262">
    <property type="entry name" value="trpA"/>
    <property type="match status" value="1"/>
</dbReference>